<sequence length="152" mass="16947">MTCSINLSVFGYNPLILWLGYNGVLEPVCELPQALADDIVRSRTTRCDLVFHWFGRLLAVRVIDNVSPLRENNPGGLTDVVRTEHCRSCNVVRTFLFISRHIAGNVLKLLMLIFRELSGLLIIPGSLSSSAIVCRQMDVPGRSGYEQCARQA</sequence>
<reference evidence="1" key="1">
    <citation type="journal article" date="2020" name="Stud. Mycol.">
        <title>101 Dothideomycetes genomes: a test case for predicting lifestyles and emergence of pathogens.</title>
        <authorList>
            <person name="Haridas S."/>
            <person name="Albert R."/>
            <person name="Binder M."/>
            <person name="Bloem J."/>
            <person name="Labutti K."/>
            <person name="Salamov A."/>
            <person name="Andreopoulos B."/>
            <person name="Baker S."/>
            <person name="Barry K."/>
            <person name="Bills G."/>
            <person name="Bluhm B."/>
            <person name="Cannon C."/>
            <person name="Castanera R."/>
            <person name="Culley D."/>
            <person name="Daum C."/>
            <person name="Ezra D."/>
            <person name="Gonzalez J."/>
            <person name="Henrissat B."/>
            <person name="Kuo A."/>
            <person name="Liang C."/>
            <person name="Lipzen A."/>
            <person name="Lutzoni F."/>
            <person name="Magnuson J."/>
            <person name="Mondo S."/>
            <person name="Nolan M."/>
            <person name="Ohm R."/>
            <person name="Pangilinan J."/>
            <person name="Park H.-J."/>
            <person name="Ramirez L."/>
            <person name="Alfaro M."/>
            <person name="Sun H."/>
            <person name="Tritt A."/>
            <person name="Yoshinaga Y."/>
            <person name="Zwiers L.-H."/>
            <person name="Turgeon B."/>
            <person name="Goodwin S."/>
            <person name="Spatafora J."/>
            <person name="Crous P."/>
            <person name="Grigoriev I."/>
        </authorList>
    </citation>
    <scope>NUCLEOTIDE SEQUENCE</scope>
    <source>
        <strain evidence="1">CBS 161.51</strain>
    </source>
</reference>
<keyword evidence="2" id="KW-1185">Reference proteome</keyword>
<organism evidence="1 2">
    <name type="scientific">Clathrospora elynae</name>
    <dbReference type="NCBI Taxonomy" id="706981"/>
    <lineage>
        <taxon>Eukaryota</taxon>
        <taxon>Fungi</taxon>
        <taxon>Dikarya</taxon>
        <taxon>Ascomycota</taxon>
        <taxon>Pezizomycotina</taxon>
        <taxon>Dothideomycetes</taxon>
        <taxon>Pleosporomycetidae</taxon>
        <taxon>Pleosporales</taxon>
        <taxon>Diademaceae</taxon>
        <taxon>Clathrospora</taxon>
    </lineage>
</organism>
<dbReference type="EMBL" id="ML976049">
    <property type="protein sequence ID" value="KAF1941330.1"/>
    <property type="molecule type" value="Genomic_DNA"/>
</dbReference>
<dbReference type="AlphaFoldDB" id="A0A6A5SNP6"/>
<protein>
    <submittedName>
        <fullName evidence="1">Uncharacterized protein</fullName>
    </submittedName>
</protein>
<evidence type="ECO:0000313" key="1">
    <source>
        <dbReference type="EMBL" id="KAF1941330.1"/>
    </source>
</evidence>
<proteinExistence type="predicted"/>
<name>A0A6A5SNP6_9PLEO</name>
<accession>A0A6A5SNP6</accession>
<dbReference type="Proteomes" id="UP000800038">
    <property type="component" value="Unassembled WGS sequence"/>
</dbReference>
<evidence type="ECO:0000313" key="2">
    <source>
        <dbReference type="Proteomes" id="UP000800038"/>
    </source>
</evidence>
<gene>
    <name evidence="1" type="ORF">EJ02DRAFT_455271</name>
</gene>